<dbReference type="Gene3D" id="3.30.70.120">
    <property type="match status" value="1"/>
</dbReference>
<dbReference type="AlphaFoldDB" id="A0A9D1I9X4"/>
<evidence type="ECO:0000313" key="2">
    <source>
        <dbReference type="Proteomes" id="UP000824089"/>
    </source>
</evidence>
<dbReference type="SMART" id="SM00938">
    <property type="entry name" value="P-II"/>
    <property type="match status" value="1"/>
</dbReference>
<accession>A0A9D1I9X4</accession>
<sequence length="238" mass="26001">MGDAHLMLVITERGKAEKFIRLFTEHHVYAVNCLLGEGTATSEILDYLSLEDSEKTLLLAIVTGHTLKPLFHDFTEKLFIDIPGNGIVATVPVSSVGGMRSLKYLTEGQLFRMEEGKKMSLNTEYELIFVIANEGYTELVMDAARGAKAMGGTVVRAKGLGAEYAKKFLGFTISAEKEMILIVSPTKDRSNIMKAIMENAGLESKAQAIVFSLPVSSVAGLRKLEDDDDASVDLDMTE</sequence>
<dbReference type="Pfam" id="PF00543">
    <property type="entry name" value="P-II"/>
    <property type="match status" value="1"/>
</dbReference>
<dbReference type="InterPro" id="IPR011322">
    <property type="entry name" value="N-reg_PII-like_a/b"/>
</dbReference>
<dbReference type="PROSITE" id="PS51343">
    <property type="entry name" value="PII_GLNB_DOM"/>
    <property type="match status" value="1"/>
</dbReference>
<gene>
    <name evidence="1" type="ORF">IAD50_05100</name>
</gene>
<dbReference type="SUPFAM" id="SSF54913">
    <property type="entry name" value="GlnB-like"/>
    <property type="match status" value="1"/>
</dbReference>
<dbReference type="EMBL" id="DVMM01000103">
    <property type="protein sequence ID" value="HIU29655.1"/>
    <property type="molecule type" value="Genomic_DNA"/>
</dbReference>
<proteinExistence type="predicted"/>
<reference evidence="1" key="2">
    <citation type="journal article" date="2021" name="PeerJ">
        <title>Extensive microbial diversity within the chicken gut microbiome revealed by metagenomics and culture.</title>
        <authorList>
            <person name="Gilroy R."/>
            <person name="Ravi A."/>
            <person name="Getino M."/>
            <person name="Pursley I."/>
            <person name="Horton D.L."/>
            <person name="Alikhan N.F."/>
            <person name="Baker D."/>
            <person name="Gharbi K."/>
            <person name="Hall N."/>
            <person name="Watson M."/>
            <person name="Adriaenssens E.M."/>
            <person name="Foster-Nyarko E."/>
            <person name="Jarju S."/>
            <person name="Secka A."/>
            <person name="Antonio M."/>
            <person name="Oren A."/>
            <person name="Chaudhuri R.R."/>
            <person name="La Ragione R."/>
            <person name="Hildebrand F."/>
            <person name="Pallen M.J."/>
        </authorList>
    </citation>
    <scope>NUCLEOTIDE SEQUENCE</scope>
    <source>
        <strain evidence="1">CHK195-4489</strain>
    </source>
</reference>
<dbReference type="InterPro" id="IPR002187">
    <property type="entry name" value="N-reg_PII"/>
</dbReference>
<evidence type="ECO:0000313" key="1">
    <source>
        <dbReference type="EMBL" id="HIU29655.1"/>
    </source>
</evidence>
<protein>
    <submittedName>
        <fullName evidence="1">P-II family nitrogen regulator</fullName>
    </submittedName>
</protein>
<dbReference type="GO" id="GO:0006808">
    <property type="term" value="P:regulation of nitrogen utilization"/>
    <property type="evidence" value="ECO:0007669"/>
    <property type="project" value="InterPro"/>
</dbReference>
<comment type="caution">
    <text evidence="1">The sequence shown here is derived from an EMBL/GenBank/DDBJ whole genome shotgun (WGS) entry which is preliminary data.</text>
</comment>
<dbReference type="InterPro" id="IPR015867">
    <property type="entry name" value="N-reg_PII/ATP_PRibTrfase_C"/>
</dbReference>
<organism evidence="1 2">
    <name type="scientific">Candidatus Egerieisoma faecipullorum</name>
    <dbReference type="NCBI Taxonomy" id="2840963"/>
    <lineage>
        <taxon>Bacteria</taxon>
        <taxon>Bacillati</taxon>
        <taxon>Bacillota</taxon>
        <taxon>Clostridia</taxon>
        <taxon>Eubacteriales</taxon>
        <taxon>Clostridiaceae</taxon>
        <taxon>Clostridiaceae incertae sedis</taxon>
        <taxon>Candidatus Egerieisoma</taxon>
    </lineage>
</organism>
<dbReference type="GO" id="GO:0030234">
    <property type="term" value="F:enzyme regulator activity"/>
    <property type="evidence" value="ECO:0007669"/>
    <property type="project" value="InterPro"/>
</dbReference>
<name>A0A9D1I9X4_9CLOT</name>
<dbReference type="Proteomes" id="UP000824089">
    <property type="component" value="Unassembled WGS sequence"/>
</dbReference>
<reference evidence="1" key="1">
    <citation type="submission" date="2020-10" db="EMBL/GenBank/DDBJ databases">
        <authorList>
            <person name="Gilroy R."/>
        </authorList>
    </citation>
    <scope>NUCLEOTIDE SEQUENCE</scope>
    <source>
        <strain evidence="1">CHK195-4489</strain>
    </source>
</reference>